<comment type="similarity">
    <text evidence="1">Belongs to the protein kinase superfamily. ADCK protein kinase family.</text>
</comment>
<dbReference type="PANTHER" id="PTHR10566:SF113">
    <property type="entry name" value="PROTEIN ACTIVITY OF BC1 COMPLEX KINASE 7, CHLOROPLASTIC"/>
    <property type="match status" value="1"/>
</dbReference>
<evidence type="ECO:0000256" key="2">
    <source>
        <dbReference type="SAM" id="Phobius"/>
    </source>
</evidence>
<keyword evidence="5" id="KW-1185">Reference proteome</keyword>
<dbReference type="SUPFAM" id="SSF56112">
    <property type="entry name" value="Protein kinase-like (PK-like)"/>
    <property type="match status" value="1"/>
</dbReference>
<keyword evidence="2" id="KW-0472">Membrane</keyword>
<feature type="transmembrane region" description="Helical" evidence="2">
    <location>
        <begin position="531"/>
        <end position="556"/>
    </location>
</feature>
<keyword evidence="2" id="KW-0812">Transmembrane</keyword>
<dbReference type="Pfam" id="PF03109">
    <property type="entry name" value="ABC1"/>
    <property type="match status" value="1"/>
</dbReference>
<gene>
    <name evidence="4" type="ORF">ACFL27_12770</name>
</gene>
<name>A0ABV6YXY2_UNCC1</name>
<evidence type="ECO:0000313" key="5">
    <source>
        <dbReference type="Proteomes" id="UP001594351"/>
    </source>
</evidence>
<protein>
    <submittedName>
        <fullName evidence="4">ABC1 kinase family protein</fullName>
    </submittedName>
</protein>
<dbReference type="Proteomes" id="UP001594351">
    <property type="component" value="Unassembled WGS sequence"/>
</dbReference>
<keyword evidence="2" id="KW-1133">Transmembrane helix</keyword>
<comment type="caution">
    <text evidence="4">The sequence shown here is derived from an EMBL/GenBank/DDBJ whole genome shotgun (WGS) entry which is preliminary data.</text>
</comment>
<dbReference type="GO" id="GO:0016301">
    <property type="term" value="F:kinase activity"/>
    <property type="evidence" value="ECO:0007669"/>
    <property type="project" value="UniProtKB-KW"/>
</dbReference>
<dbReference type="InterPro" id="IPR011009">
    <property type="entry name" value="Kinase-like_dom_sf"/>
</dbReference>
<keyword evidence="4" id="KW-0808">Transferase</keyword>
<feature type="domain" description="ABC1 atypical kinase-like" evidence="3">
    <location>
        <begin position="100"/>
        <end position="344"/>
    </location>
</feature>
<evidence type="ECO:0000313" key="4">
    <source>
        <dbReference type="EMBL" id="MFC1851059.1"/>
    </source>
</evidence>
<accession>A0ABV6YXY2</accession>
<dbReference type="CDD" id="cd05121">
    <property type="entry name" value="ABC1_ADCK3-like"/>
    <property type="match status" value="1"/>
</dbReference>
<feature type="transmembrane region" description="Helical" evidence="2">
    <location>
        <begin position="505"/>
        <end position="525"/>
    </location>
</feature>
<dbReference type="InterPro" id="IPR050154">
    <property type="entry name" value="UbiB_kinase"/>
</dbReference>
<proteinExistence type="inferred from homology"/>
<dbReference type="PANTHER" id="PTHR10566">
    <property type="entry name" value="CHAPERONE-ACTIVITY OF BC1 COMPLEX CABC1 -RELATED"/>
    <property type="match status" value="1"/>
</dbReference>
<dbReference type="InterPro" id="IPR004147">
    <property type="entry name" value="ABC1_dom"/>
</dbReference>
<sequence>MAIGQTYKNIQRMQTILNILFKHGFGHFIERLNLQNFISYSKISSLVLRSETVTPSEQFTFNERFRMALEELGPTFVKFGQVLSSRPDFVPEAMTLELKKLQEQVPPFSYYEVKSQIESEFNQPLSEIFSDFSEKPLASASIAQVHQARLEDDTEVVVKVQRPKIDIIIDTDLNILLNLALLLERYVAESKAYQPVALVEEFAKAIKRELDFNLEAANTARFYHNFFNDDTIRIPMVYWSLTSKKVLTMEQLIGFKLDNIAELETHGFDCTVLAQNLGESFLMQVLDHGFFHADPHPGNLVAIIGNRIGFMDFGMIGRLDEETKESLATTVIALLQRDYDRLTNEFLQMGFLSEKTNLKSFRDDLIDFIEPYHGRSLKNIEIGAVISKAVEIAVKHKAHVPPDLMLLGKALLTIEGVGRQLDPELDLVELGTPFSFRIIRRKLSPARFLKSTYHLVQESGDLFRILPKQLKGIFTKLEKDNLKVIFHHYGLENFIRELDRASNKITVGIIISALILSSSLLINAGTGPYLFSYPAFGLIGFSLAAFFGIWLVVTIVRSGRF</sequence>
<keyword evidence="4" id="KW-0418">Kinase</keyword>
<evidence type="ECO:0000256" key="1">
    <source>
        <dbReference type="ARBA" id="ARBA00009670"/>
    </source>
</evidence>
<organism evidence="4 5">
    <name type="scientific">candidate division CSSED10-310 bacterium</name>
    <dbReference type="NCBI Taxonomy" id="2855610"/>
    <lineage>
        <taxon>Bacteria</taxon>
        <taxon>Bacteria division CSSED10-310</taxon>
    </lineage>
</organism>
<evidence type="ECO:0000259" key="3">
    <source>
        <dbReference type="Pfam" id="PF03109"/>
    </source>
</evidence>
<dbReference type="EMBL" id="JBHPBY010000147">
    <property type="protein sequence ID" value="MFC1851059.1"/>
    <property type="molecule type" value="Genomic_DNA"/>
</dbReference>
<reference evidence="4 5" key="1">
    <citation type="submission" date="2024-09" db="EMBL/GenBank/DDBJ databases">
        <title>Laminarin stimulates single cell rates of sulfate reduction while oxygen inhibits transcriptomic activity in coastal marine sediment.</title>
        <authorList>
            <person name="Lindsay M."/>
            <person name="Orcutt B."/>
            <person name="Emerson D."/>
            <person name="Stepanauskas R."/>
            <person name="D'Angelo T."/>
        </authorList>
    </citation>
    <scope>NUCLEOTIDE SEQUENCE [LARGE SCALE GENOMIC DNA]</scope>
    <source>
        <strain evidence="4">SAG AM-311-K15</strain>
    </source>
</reference>